<reference evidence="8" key="2">
    <citation type="submission" date="2011-01" db="EMBL/GenBank/DDBJ databases">
        <title>The Non-contiguous Finished genome of Clostridium papyrosolvens.</title>
        <authorList>
            <person name="Lucas S."/>
            <person name="Copeland A."/>
            <person name="Lapidus A."/>
            <person name="Cheng J.-F."/>
            <person name="Goodwin L."/>
            <person name="Pitluck S."/>
            <person name="Misra M."/>
            <person name="Chertkov O."/>
            <person name="Detter J.C."/>
            <person name="Han C."/>
            <person name="Tapia R."/>
            <person name="Land M."/>
            <person name="Hauser L."/>
            <person name="Kyrpides N."/>
            <person name="Ivanova N."/>
            <person name="Pagani I."/>
            <person name="Mouttaki H."/>
            <person name="He Z."/>
            <person name="Zhou J."/>
            <person name="Hemme C.L."/>
            <person name="Woyke T."/>
        </authorList>
    </citation>
    <scope>NUCLEOTIDE SEQUENCE [LARGE SCALE GENOMIC DNA]</scope>
    <source>
        <strain evidence="8">DSM 2782</strain>
    </source>
</reference>
<dbReference type="AlphaFoldDB" id="F1TBD7"/>
<feature type="transmembrane region" description="Helical" evidence="6">
    <location>
        <begin position="199"/>
        <end position="225"/>
    </location>
</feature>
<protein>
    <recommendedName>
        <fullName evidence="7">ABC3 transporter permease C-terminal domain-containing protein</fullName>
    </recommendedName>
</protein>
<feature type="transmembrane region" description="Helical" evidence="6">
    <location>
        <begin position="246"/>
        <end position="270"/>
    </location>
</feature>
<dbReference type="InterPro" id="IPR003838">
    <property type="entry name" value="ABC3_permease_C"/>
</dbReference>
<keyword evidence="9" id="KW-1185">Reference proteome</keyword>
<keyword evidence="3 6" id="KW-0812">Transmembrane</keyword>
<evidence type="ECO:0000256" key="6">
    <source>
        <dbReference type="SAM" id="Phobius"/>
    </source>
</evidence>
<organism evidence="8 9">
    <name type="scientific">Ruminiclostridium papyrosolvens DSM 2782</name>
    <dbReference type="NCBI Taxonomy" id="588581"/>
    <lineage>
        <taxon>Bacteria</taxon>
        <taxon>Bacillati</taxon>
        <taxon>Bacillota</taxon>
        <taxon>Clostridia</taxon>
        <taxon>Eubacteriales</taxon>
        <taxon>Oscillospiraceae</taxon>
        <taxon>Ruminiclostridium</taxon>
    </lineage>
</organism>
<keyword evidence="5 6" id="KW-0472">Membrane</keyword>
<gene>
    <name evidence="8" type="ORF">Cpap_2493</name>
</gene>
<evidence type="ECO:0000259" key="7">
    <source>
        <dbReference type="Pfam" id="PF02687"/>
    </source>
</evidence>
<sequence>MFFFTTIINTRANYVSQYTSMRTIKTDLKKCKLDKQITNNVVNIIKNNNISDIENISMFFIDNTNNRQLVGYLYPNKFSKDVFGSPISFEDIEKGSYVVIPRNPDNRYNPNVEQYNIGDNMVIKNKSFKVKGIRKYYYLDEIPYTTGLKFLTLSAFDIILPDSTSDKQKEMLKKYLETNIKNIKVILPESIPEKVITSLFIPLVSSIFIGLIAIFNFTFLYKYMIEKSRKDYILLRICGCSRLKSILLLFSQMAFLFTISYFISLIVLLILKKTNVSIFSQTSITISNCLVIYISFLSIIILAITPFLISVFKKSLIANQKLL</sequence>
<evidence type="ECO:0000256" key="3">
    <source>
        <dbReference type="ARBA" id="ARBA00022692"/>
    </source>
</evidence>
<evidence type="ECO:0000313" key="9">
    <source>
        <dbReference type="Proteomes" id="UP000003860"/>
    </source>
</evidence>
<evidence type="ECO:0000313" key="8">
    <source>
        <dbReference type="EMBL" id="EGD48341.1"/>
    </source>
</evidence>
<dbReference type="EMBL" id="ACXX02000004">
    <property type="protein sequence ID" value="EGD48341.1"/>
    <property type="molecule type" value="Genomic_DNA"/>
</dbReference>
<feature type="transmembrane region" description="Helical" evidence="6">
    <location>
        <begin position="290"/>
        <end position="312"/>
    </location>
</feature>
<evidence type="ECO:0000256" key="1">
    <source>
        <dbReference type="ARBA" id="ARBA00004651"/>
    </source>
</evidence>
<dbReference type="GO" id="GO:0005886">
    <property type="term" value="C:plasma membrane"/>
    <property type="evidence" value="ECO:0007669"/>
    <property type="project" value="UniProtKB-SubCell"/>
</dbReference>
<dbReference type="Proteomes" id="UP000003860">
    <property type="component" value="Unassembled WGS sequence"/>
</dbReference>
<feature type="domain" description="ABC3 transporter permease C-terminal" evidence="7">
    <location>
        <begin position="204"/>
        <end position="310"/>
    </location>
</feature>
<evidence type="ECO:0000256" key="4">
    <source>
        <dbReference type="ARBA" id="ARBA00022989"/>
    </source>
</evidence>
<comment type="subcellular location">
    <subcellularLocation>
        <location evidence="1">Cell membrane</location>
        <topology evidence="1">Multi-pass membrane protein</topology>
    </subcellularLocation>
</comment>
<comment type="caution">
    <text evidence="8">The sequence shown here is derived from an EMBL/GenBank/DDBJ whole genome shotgun (WGS) entry which is preliminary data.</text>
</comment>
<reference evidence="8" key="1">
    <citation type="submission" date="2009-07" db="EMBL/GenBank/DDBJ databases">
        <authorList>
            <consortium name="US DOE Joint Genome Institute (JGI-PGF)"/>
            <person name="Lucas S."/>
            <person name="Copeland A."/>
            <person name="Lapidus A."/>
            <person name="Glavina del Rio T."/>
            <person name="Tice H."/>
            <person name="Bruce D."/>
            <person name="Goodwin L."/>
            <person name="Pitluck S."/>
            <person name="Larimer F."/>
            <person name="Land M.L."/>
            <person name="Mouttaki H."/>
            <person name="He Z."/>
            <person name="Zhou J."/>
            <person name="Hemme C.L."/>
        </authorList>
    </citation>
    <scope>NUCLEOTIDE SEQUENCE</scope>
    <source>
        <strain evidence="8">DSM 2782</strain>
    </source>
</reference>
<accession>F1TBD7</accession>
<dbReference type="STRING" id="588581.Cpap_2493"/>
<name>F1TBD7_9FIRM</name>
<proteinExistence type="predicted"/>
<keyword evidence="4 6" id="KW-1133">Transmembrane helix</keyword>
<evidence type="ECO:0000256" key="5">
    <source>
        <dbReference type="ARBA" id="ARBA00023136"/>
    </source>
</evidence>
<keyword evidence="2" id="KW-1003">Cell membrane</keyword>
<dbReference type="Pfam" id="PF02687">
    <property type="entry name" value="FtsX"/>
    <property type="match status" value="1"/>
</dbReference>
<evidence type="ECO:0000256" key="2">
    <source>
        <dbReference type="ARBA" id="ARBA00022475"/>
    </source>
</evidence>